<dbReference type="AlphaFoldDB" id="J7J251"/>
<gene>
    <name evidence="1" type="ordered locus">Desmer_3170</name>
</gene>
<protein>
    <submittedName>
        <fullName evidence="1">Transcriptional regulator, tetR family</fullName>
    </submittedName>
</protein>
<keyword evidence="2" id="KW-1185">Reference proteome</keyword>
<sequence length="71" mass="7849">MQYLKDEVKQRILESALAEFSSMGYTDASMCKIAKNAKVALGKAILKLNKMIGQALVVVSQKKQQCLSYHG</sequence>
<dbReference type="KEGG" id="dmi:Desmer_3170"/>
<evidence type="ECO:0000313" key="2">
    <source>
        <dbReference type="Proteomes" id="UP000005262"/>
    </source>
</evidence>
<dbReference type="Proteomes" id="UP000005262">
    <property type="component" value="Chromosome"/>
</dbReference>
<dbReference type="OrthoDB" id="9812484at2"/>
<organism evidence="1 2">
    <name type="scientific">Desulfosporosinus meridiei (strain ATCC BAA-275 / DSM 13257 / KCTC 12902 / NCIMB 13706 / S10)</name>
    <dbReference type="NCBI Taxonomy" id="768704"/>
    <lineage>
        <taxon>Bacteria</taxon>
        <taxon>Bacillati</taxon>
        <taxon>Bacillota</taxon>
        <taxon>Clostridia</taxon>
        <taxon>Eubacteriales</taxon>
        <taxon>Desulfitobacteriaceae</taxon>
        <taxon>Desulfosporosinus</taxon>
    </lineage>
</organism>
<evidence type="ECO:0000313" key="1">
    <source>
        <dbReference type="EMBL" id="AFQ45051.1"/>
    </source>
</evidence>
<proteinExistence type="predicted"/>
<name>J7J251_DESMD</name>
<accession>J7J251</accession>
<reference evidence="2" key="2">
    <citation type="submission" date="2012-08" db="EMBL/GenBank/DDBJ databases">
        <title>Finished genome of Desulfosporosinus meridiei DSM 13257.</title>
        <authorList>
            <person name="Huntemann M."/>
            <person name="Wei C.-L."/>
            <person name="Han J."/>
            <person name="Detter J.C."/>
            <person name="Han C."/>
            <person name="Davenport K."/>
            <person name="Daligault H."/>
            <person name="Erkkila T."/>
            <person name="Gu W."/>
            <person name="Munk A.C.C."/>
            <person name="Teshima H."/>
            <person name="Xu Y."/>
            <person name="Chain P."/>
            <person name="Tapia R."/>
            <person name="Chen A."/>
            <person name="Krypides N."/>
            <person name="Mavromatis K."/>
            <person name="Markowitz V."/>
            <person name="Szeto E."/>
            <person name="Ivanova N."/>
            <person name="Mikhailova N."/>
            <person name="Ovchinnikova G."/>
            <person name="Pagani I."/>
            <person name="Pati A."/>
            <person name="Goodwin L."/>
            <person name="Peters L."/>
            <person name="Pitluck S."/>
            <person name="Woyke T."/>
            <person name="Pester M."/>
            <person name="Spring S."/>
            <person name="Ollivier B."/>
            <person name="Rattei T."/>
            <person name="Klenk H.-P."/>
            <person name="Wagner M."/>
            <person name="Loy A."/>
        </authorList>
    </citation>
    <scope>NUCLEOTIDE SEQUENCE [LARGE SCALE GENOMIC DNA]</scope>
    <source>
        <strain evidence="2">ATCC BAA-275 / DSM 13257 / NCIMB 13706 / S10</strain>
    </source>
</reference>
<dbReference type="EMBL" id="CP003629">
    <property type="protein sequence ID" value="AFQ45051.1"/>
    <property type="molecule type" value="Genomic_DNA"/>
</dbReference>
<dbReference type="RefSeq" id="WP_014903961.1">
    <property type="nucleotide sequence ID" value="NC_018515.1"/>
</dbReference>
<dbReference type="InterPro" id="IPR009057">
    <property type="entry name" value="Homeodomain-like_sf"/>
</dbReference>
<dbReference type="Gene3D" id="1.10.10.60">
    <property type="entry name" value="Homeodomain-like"/>
    <property type="match status" value="1"/>
</dbReference>
<dbReference type="HOGENOM" id="CLU_2733460_0_0_9"/>
<reference evidence="1 2" key="1">
    <citation type="journal article" date="2012" name="J. Bacteriol.">
        <title>Complete genome sequences of Desulfosporosinus orientis DSM765T, Desulfosporosinus youngiae DSM17734T, Desulfosporosinus meridiei DSM13257T, and Desulfosporosinus acidiphilus DSM22704T.</title>
        <authorList>
            <person name="Pester M."/>
            <person name="Brambilla E."/>
            <person name="Alazard D."/>
            <person name="Rattei T."/>
            <person name="Weinmaier T."/>
            <person name="Han J."/>
            <person name="Lucas S."/>
            <person name="Lapidus A."/>
            <person name="Cheng J.F."/>
            <person name="Goodwin L."/>
            <person name="Pitluck S."/>
            <person name="Peters L."/>
            <person name="Ovchinnikova G."/>
            <person name="Teshima H."/>
            <person name="Detter J.C."/>
            <person name="Han C.S."/>
            <person name="Tapia R."/>
            <person name="Land M.L."/>
            <person name="Hauser L."/>
            <person name="Kyrpides N.C."/>
            <person name="Ivanova N.N."/>
            <person name="Pagani I."/>
            <person name="Huntmann M."/>
            <person name="Wei C.L."/>
            <person name="Davenport K.W."/>
            <person name="Daligault H."/>
            <person name="Chain P.S."/>
            <person name="Chen A."/>
            <person name="Mavromatis K."/>
            <person name="Markowitz V."/>
            <person name="Szeto E."/>
            <person name="Mikhailova N."/>
            <person name="Pati A."/>
            <person name="Wagner M."/>
            <person name="Woyke T."/>
            <person name="Ollivier B."/>
            <person name="Klenk H.P."/>
            <person name="Spring S."/>
            <person name="Loy A."/>
        </authorList>
    </citation>
    <scope>NUCLEOTIDE SEQUENCE [LARGE SCALE GENOMIC DNA]</scope>
    <source>
        <strain evidence="2">ATCC BAA-275 / DSM 13257 / NCIMB 13706 / S10</strain>
    </source>
</reference>
<dbReference type="SUPFAM" id="SSF46689">
    <property type="entry name" value="Homeodomain-like"/>
    <property type="match status" value="1"/>
</dbReference>